<evidence type="ECO:0000313" key="3">
    <source>
        <dbReference type="Proteomes" id="UP000054988"/>
    </source>
</evidence>
<reference evidence="2 3" key="1">
    <citation type="submission" date="2015-12" db="EMBL/GenBank/DDBJ databases">
        <title>Draft genome sequence of Moniliophthora roreri, the causal agent of frosty pod rot of cacao.</title>
        <authorList>
            <person name="Aime M.C."/>
            <person name="Diaz-Valderrama J.R."/>
            <person name="Kijpornyongpan T."/>
            <person name="Phillips-Mora W."/>
        </authorList>
    </citation>
    <scope>NUCLEOTIDE SEQUENCE [LARGE SCALE GENOMIC DNA]</scope>
    <source>
        <strain evidence="2 3">MCA 2952</strain>
    </source>
</reference>
<evidence type="ECO:0008006" key="4">
    <source>
        <dbReference type="Google" id="ProtNLM"/>
    </source>
</evidence>
<gene>
    <name evidence="2" type="ORF">WG66_83</name>
</gene>
<keyword evidence="1" id="KW-0472">Membrane</keyword>
<feature type="transmembrane region" description="Helical" evidence="1">
    <location>
        <begin position="42"/>
        <end position="60"/>
    </location>
</feature>
<organism evidence="2 3">
    <name type="scientific">Moniliophthora roreri</name>
    <name type="common">Frosty pod rot fungus</name>
    <name type="synonym">Monilia roreri</name>
    <dbReference type="NCBI Taxonomy" id="221103"/>
    <lineage>
        <taxon>Eukaryota</taxon>
        <taxon>Fungi</taxon>
        <taxon>Dikarya</taxon>
        <taxon>Basidiomycota</taxon>
        <taxon>Agaricomycotina</taxon>
        <taxon>Agaricomycetes</taxon>
        <taxon>Agaricomycetidae</taxon>
        <taxon>Agaricales</taxon>
        <taxon>Marasmiineae</taxon>
        <taxon>Marasmiaceae</taxon>
        <taxon>Moniliophthora</taxon>
    </lineage>
</organism>
<proteinExistence type="predicted"/>
<feature type="transmembrane region" description="Helical" evidence="1">
    <location>
        <begin position="106"/>
        <end position="126"/>
    </location>
</feature>
<accession>A0A0W0GFI9</accession>
<protein>
    <recommendedName>
        <fullName evidence="4">MARVEL domain-containing protein</fullName>
    </recommendedName>
</protein>
<sequence>MSNYVILGLPDFYFVPTPRSYSILVSVISSRIVMSPFSLTRAAIYGLAIIFGIIVLALNADLIAKSRRFGDNTVRDFQGLGLALGILNILILPIFLIVGRIRRNSLWASNIVELAVIGVLTILWIVESALITQLAPPGGFQCDTVRRFRNNYFLTICQELMTIQALSFLTWILLLIYIIFAIVMCATGRAGWRGEAPAARNKESMSYTARA</sequence>
<dbReference type="EMBL" id="LATX01000046">
    <property type="protein sequence ID" value="KTB47343.1"/>
    <property type="molecule type" value="Genomic_DNA"/>
</dbReference>
<evidence type="ECO:0000313" key="2">
    <source>
        <dbReference type="EMBL" id="KTB47343.1"/>
    </source>
</evidence>
<name>A0A0W0GFI9_MONRR</name>
<dbReference type="AlphaFoldDB" id="A0A0W0GFI9"/>
<dbReference type="Proteomes" id="UP000054988">
    <property type="component" value="Unassembled WGS sequence"/>
</dbReference>
<feature type="transmembrane region" description="Helical" evidence="1">
    <location>
        <begin position="80"/>
        <end position="99"/>
    </location>
</feature>
<keyword evidence="1" id="KW-0812">Transmembrane</keyword>
<keyword evidence="1" id="KW-1133">Transmembrane helix</keyword>
<evidence type="ECO:0000256" key="1">
    <source>
        <dbReference type="SAM" id="Phobius"/>
    </source>
</evidence>
<comment type="caution">
    <text evidence="2">The sequence shown here is derived from an EMBL/GenBank/DDBJ whole genome shotgun (WGS) entry which is preliminary data.</text>
</comment>
<feature type="transmembrane region" description="Helical" evidence="1">
    <location>
        <begin position="168"/>
        <end position="192"/>
    </location>
</feature>